<dbReference type="Proteomes" id="UP000655208">
    <property type="component" value="Unassembled WGS sequence"/>
</dbReference>
<comment type="caution">
    <text evidence="3">The sequence shown here is derived from an EMBL/GenBank/DDBJ whole genome shotgun (WGS) entry which is preliminary data.</text>
</comment>
<evidence type="ECO:0000313" key="4">
    <source>
        <dbReference type="Proteomes" id="UP000655208"/>
    </source>
</evidence>
<keyword evidence="4" id="KW-1185">Reference proteome</keyword>
<protein>
    <recommendedName>
        <fullName evidence="2">CBS domain-containing protein</fullName>
    </recommendedName>
</protein>
<name>A0A917WC17_9ACTN</name>
<dbReference type="PROSITE" id="PS51371">
    <property type="entry name" value="CBS"/>
    <property type="match status" value="1"/>
</dbReference>
<dbReference type="RefSeq" id="WP_188940054.1">
    <property type="nucleotide sequence ID" value="NZ_BMNA01000001.1"/>
</dbReference>
<gene>
    <name evidence="3" type="ORF">GCM10011594_07260</name>
</gene>
<proteinExistence type="predicted"/>
<evidence type="ECO:0000256" key="1">
    <source>
        <dbReference type="PROSITE-ProRule" id="PRU00703"/>
    </source>
</evidence>
<accession>A0A917WC17</accession>
<organism evidence="3 4">
    <name type="scientific">Nakamurella endophytica</name>
    <dbReference type="NCBI Taxonomy" id="1748367"/>
    <lineage>
        <taxon>Bacteria</taxon>
        <taxon>Bacillati</taxon>
        <taxon>Actinomycetota</taxon>
        <taxon>Actinomycetes</taxon>
        <taxon>Nakamurellales</taxon>
        <taxon>Nakamurellaceae</taxon>
        <taxon>Nakamurella</taxon>
    </lineage>
</organism>
<dbReference type="EMBL" id="BMNA01000001">
    <property type="protein sequence ID" value="GGL90128.1"/>
    <property type="molecule type" value="Genomic_DNA"/>
</dbReference>
<reference evidence="3" key="2">
    <citation type="submission" date="2020-09" db="EMBL/GenBank/DDBJ databases">
        <authorList>
            <person name="Sun Q."/>
            <person name="Zhou Y."/>
        </authorList>
    </citation>
    <scope>NUCLEOTIDE SEQUENCE</scope>
    <source>
        <strain evidence="3">CGMCC 4.7308</strain>
    </source>
</reference>
<keyword evidence="1" id="KW-0129">CBS domain</keyword>
<dbReference type="InterPro" id="IPR000644">
    <property type="entry name" value="CBS_dom"/>
</dbReference>
<dbReference type="SUPFAM" id="SSF54631">
    <property type="entry name" value="CBS-domain pair"/>
    <property type="match status" value="1"/>
</dbReference>
<feature type="domain" description="CBS" evidence="2">
    <location>
        <begin position="1"/>
        <end position="62"/>
    </location>
</feature>
<dbReference type="Gene3D" id="3.10.580.10">
    <property type="entry name" value="CBS-domain"/>
    <property type="match status" value="1"/>
</dbReference>
<dbReference type="InterPro" id="IPR046342">
    <property type="entry name" value="CBS_dom_sf"/>
</dbReference>
<evidence type="ECO:0000313" key="3">
    <source>
        <dbReference type="EMBL" id="GGL90128.1"/>
    </source>
</evidence>
<evidence type="ECO:0000259" key="2">
    <source>
        <dbReference type="PROSITE" id="PS51371"/>
    </source>
</evidence>
<sequence>MPGEPADQLPVVTARTPLRDVALLLVRDGLPGVVVTDADGGPVAVVTALDLLGRLVPEFVREDPALARVYDAVGSAESWRELGARTIAEIFGDGDDWHRAIAAVDDDATAIEVAAEMLNHHTSVAVVRPATAPGGPAAAPRLVTVQTVIRGVLTAKGEWPPPAT</sequence>
<dbReference type="Pfam" id="PF00571">
    <property type="entry name" value="CBS"/>
    <property type="match status" value="1"/>
</dbReference>
<reference evidence="3" key="1">
    <citation type="journal article" date="2014" name="Int. J. Syst. Evol. Microbiol.">
        <title>Complete genome sequence of Corynebacterium casei LMG S-19264T (=DSM 44701T), isolated from a smear-ripened cheese.</title>
        <authorList>
            <consortium name="US DOE Joint Genome Institute (JGI-PGF)"/>
            <person name="Walter F."/>
            <person name="Albersmeier A."/>
            <person name="Kalinowski J."/>
            <person name="Ruckert C."/>
        </authorList>
    </citation>
    <scope>NUCLEOTIDE SEQUENCE</scope>
    <source>
        <strain evidence="3">CGMCC 4.7308</strain>
    </source>
</reference>
<dbReference type="AlphaFoldDB" id="A0A917WC17"/>